<evidence type="ECO:0000256" key="4">
    <source>
        <dbReference type="ARBA" id="ARBA00022989"/>
    </source>
</evidence>
<dbReference type="EMBL" id="JAPVEA010000005">
    <property type="protein sequence ID" value="KAJ5453430.1"/>
    <property type="molecule type" value="Genomic_DNA"/>
</dbReference>
<comment type="subcellular location">
    <subcellularLocation>
        <location evidence="1">Membrane</location>
        <topology evidence="1">Multi-pass membrane protein</topology>
    </subcellularLocation>
</comment>
<evidence type="ECO:0008006" key="8">
    <source>
        <dbReference type="Google" id="ProtNLM"/>
    </source>
</evidence>
<evidence type="ECO:0000313" key="6">
    <source>
        <dbReference type="EMBL" id="KAJ5453430.1"/>
    </source>
</evidence>
<dbReference type="PANTHER" id="PTHR43791">
    <property type="entry name" value="PERMEASE-RELATED"/>
    <property type="match status" value="1"/>
</dbReference>
<keyword evidence="4" id="KW-1133">Transmembrane helix</keyword>
<comment type="caution">
    <text evidence="6">The sequence shown here is derived from an EMBL/GenBank/DDBJ whole genome shotgun (WGS) entry which is preliminary data.</text>
</comment>
<dbReference type="GeneID" id="81598011"/>
<dbReference type="AlphaFoldDB" id="A0AAD6G3T3"/>
<proteinExistence type="predicted"/>
<name>A0AAD6G3T3_9EURO</name>
<evidence type="ECO:0000313" key="7">
    <source>
        <dbReference type="Proteomes" id="UP001213681"/>
    </source>
</evidence>
<keyword evidence="5" id="KW-0472">Membrane</keyword>
<keyword evidence="3" id="KW-0812">Transmembrane</keyword>
<dbReference type="GO" id="GO:0022857">
    <property type="term" value="F:transmembrane transporter activity"/>
    <property type="evidence" value="ECO:0007669"/>
    <property type="project" value="TreeGrafter"/>
</dbReference>
<dbReference type="Gene3D" id="1.20.1250.20">
    <property type="entry name" value="MFS general substrate transporter like domains"/>
    <property type="match status" value="1"/>
</dbReference>
<evidence type="ECO:0000256" key="5">
    <source>
        <dbReference type="ARBA" id="ARBA00023136"/>
    </source>
</evidence>
<reference evidence="6" key="2">
    <citation type="journal article" date="2023" name="IMA Fungus">
        <title>Comparative genomic study of the Penicillium genus elucidates a diverse pangenome and 15 lateral gene transfer events.</title>
        <authorList>
            <person name="Petersen C."/>
            <person name="Sorensen T."/>
            <person name="Nielsen M.R."/>
            <person name="Sondergaard T.E."/>
            <person name="Sorensen J.L."/>
            <person name="Fitzpatrick D.A."/>
            <person name="Frisvad J.C."/>
            <person name="Nielsen K.L."/>
        </authorList>
    </citation>
    <scope>NUCLEOTIDE SEQUENCE</scope>
    <source>
        <strain evidence="6">IBT 16125</strain>
    </source>
</reference>
<dbReference type="Proteomes" id="UP001213681">
    <property type="component" value="Unassembled WGS sequence"/>
</dbReference>
<keyword evidence="7" id="KW-1185">Reference proteome</keyword>
<reference evidence="6" key="1">
    <citation type="submission" date="2022-12" db="EMBL/GenBank/DDBJ databases">
        <authorList>
            <person name="Petersen C."/>
        </authorList>
    </citation>
    <scope>NUCLEOTIDE SEQUENCE</scope>
    <source>
        <strain evidence="6">IBT 16125</strain>
    </source>
</reference>
<accession>A0AAD6G3T3</accession>
<evidence type="ECO:0000256" key="1">
    <source>
        <dbReference type="ARBA" id="ARBA00004141"/>
    </source>
</evidence>
<dbReference type="RefSeq" id="XP_056766386.1">
    <property type="nucleotide sequence ID" value="XM_056907768.1"/>
</dbReference>
<sequence length="153" mass="17324">MSLLGETQEVHTDIGLEYYRQSQLMDPARWDEVAKRVLRKVDFILLPAVSYHLSVIVERILTVSIQMTLIYLLSFLDKQTLNYASAYGLKKDLNLVGDQYSWIPSITNIGYLVGSYPSSICLQKLPIGKFISCMLLCWSILLVCTIGTKTLQA</sequence>
<dbReference type="PANTHER" id="PTHR43791:SF97">
    <property type="entry name" value="ALLANTOATE TRANSPORTER, PUTATIVE (AFU_ORTHOLOGUE AFUA_1G14700)-RELATED"/>
    <property type="match status" value="1"/>
</dbReference>
<gene>
    <name evidence="6" type="ORF">N7458_004386</name>
</gene>
<dbReference type="SUPFAM" id="SSF103473">
    <property type="entry name" value="MFS general substrate transporter"/>
    <property type="match status" value="1"/>
</dbReference>
<dbReference type="GO" id="GO:0016020">
    <property type="term" value="C:membrane"/>
    <property type="evidence" value="ECO:0007669"/>
    <property type="project" value="UniProtKB-SubCell"/>
</dbReference>
<dbReference type="InterPro" id="IPR036259">
    <property type="entry name" value="MFS_trans_sf"/>
</dbReference>
<protein>
    <recommendedName>
        <fullName evidence="8">Allantoate permease</fullName>
    </recommendedName>
</protein>
<evidence type="ECO:0000256" key="3">
    <source>
        <dbReference type="ARBA" id="ARBA00022692"/>
    </source>
</evidence>
<organism evidence="6 7">
    <name type="scientific">Penicillium daleae</name>
    <dbReference type="NCBI Taxonomy" id="63821"/>
    <lineage>
        <taxon>Eukaryota</taxon>
        <taxon>Fungi</taxon>
        <taxon>Dikarya</taxon>
        <taxon>Ascomycota</taxon>
        <taxon>Pezizomycotina</taxon>
        <taxon>Eurotiomycetes</taxon>
        <taxon>Eurotiomycetidae</taxon>
        <taxon>Eurotiales</taxon>
        <taxon>Aspergillaceae</taxon>
        <taxon>Penicillium</taxon>
    </lineage>
</organism>
<keyword evidence="2" id="KW-0813">Transport</keyword>
<evidence type="ECO:0000256" key="2">
    <source>
        <dbReference type="ARBA" id="ARBA00022448"/>
    </source>
</evidence>